<organism evidence="1 2">
    <name type="scientific">Diaporthe helianthi</name>
    <dbReference type="NCBI Taxonomy" id="158607"/>
    <lineage>
        <taxon>Eukaryota</taxon>
        <taxon>Fungi</taxon>
        <taxon>Dikarya</taxon>
        <taxon>Ascomycota</taxon>
        <taxon>Pezizomycotina</taxon>
        <taxon>Sordariomycetes</taxon>
        <taxon>Sordariomycetidae</taxon>
        <taxon>Diaporthales</taxon>
        <taxon>Diaporthaceae</taxon>
        <taxon>Diaporthe</taxon>
    </lineage>
</organism>
<evidence type="ECO:0000313" key="1">
    <source>
        <dbReference type="EMBL" id="POS70688.1"/>
    </source>
</evidence>
<dbReference type="Proteomes" id="UP000094444">
    <property type="component" value="Unassembled WGS sequence"/>
</dbReference>
<accession>A0A2P5HKA2</accession>
<sequence length="151" mass="18057">MEPHSSDVDFDPLQWFLLNIWSPANDKITYRYNELSPEWLSELHSVSAKYDNLESERRQGKWPSPVRHVWQDDFETWIKQIKDDIKSKQSTTVEEMDKLWDWAPLLARLHRFLGSEIKDKEFSWKMALESWMKFQEVVENDPAFLKSLAPA</sequence>
<comment type="caution">
    <text evidence="1">The sequence shown here is derived from an EMBL/GenBank/DDBJ whole genome shotgun (WGS) entry which is preliminary data.</text>
</comment>
<dbReference type="EMBL" id="MAVT02001528">
    <property type="protein sequence ID" value="POS70688.1"/>
    <property type="molecule type" value="Genomic_DNA"/>
</dbReference>
<dbReference type="InParanoid" id="A0A2P5HKA2"/>
<keyword evidence="2" id="KW-1185">Reference proteome</keyword>
<proteinExistence type="predicted"/>
<reference evidence="1" key="1">
    <citation type="submission" date="2017-09" db="EMBL/GenBank/DDBJ databases">
        <title>Polyketide synthases of a Diaporthe helianthi virulent isolate.</title>
        <authorList>
            <person name="Baroncelli R."/>
        </authorList>
    </citation>
    <scope>NUCLEOTIDE SEQUENCE [LARGE SCALE GENOMIC DNA]</scope>
    <source>
        <strain evidence="1">7/96</strain>
    </source>
</reference>
<protein>
    <submittedName>
        <fullName evidence="1">Uncharacterized protein</fullName>
    </submittedName>
</protein>
<gene>
    <name evidence="1" type="ORF">DHEL01_v210918</name>
</gene>
<dbReference type="AlphaFoldDB" id="A0A2P5HKA2"/>
<evidence type="ECO:0000313" key="2">
    <source>
        <dbReference type="Proteomes" id="UP000094444"/>
    </source>
</evidence>
<name>A0A2P5HKA2_DIAHE</name>